<sequence length="44" mass="4850">MLKSKSDLGVLFTFISDFVFTAGGFKILIAFDFSKLVLNNMSSV</sequence>
<keyword evidence="1" id="KW-0472">Membrane</keyword>
<keyword evidence="1" id="KW-0812">Transmembrane</keyword>
<protein>
    <submittedName>
        <fullName evidence="2">Uncharacterized protein</fullName>
    </submittedName>
</protein>
<dbReference type="AlphaFoldDB" id="A0A828Z5D5"/>
<accession>A0A828Z5D5</accession>
<evidence type="ECO:0000313" key="2">
    <source>
        <dbReference type="EMBL" id="EKR65133.1"/>
    </source>
</evidence>
<gene>
    <name evidence="2" type="ORF">LEP1GSC036_0285</name>
</gene>
<proteinExistence type="predicted"/>
<name>A0A828Z5D5_9LEPT</name>
<evidence type="ECO:0000256" key="1">
    <source>
        <dbReference type="SAM" id="Phobius"/>
    </source>
</evidence>
<dbReference type="EMBL" id="AFLV02000023">
    <property type="protein sequence ID" value="EKR65133.1"/>
    <property type="molecule type" value="Genomic_DNA"/>
</dbReference>
<comment type="caution">
    <text evidence="2">The sequence shown here is derived from an EMBL/GenBank/DDBJ whole genome shotgun (WGS) entry which is preliminary data.</text>
</comment>
<dbReference type="Proteomes" id="UP000001338">
    <property type="component" value="Unassembled WGS sequence"/>
</dbReference>
<evidence type="ECO:0000313" key="3">
    <source>
        <dbReference type="Proteomes" id="UP000001338"/>
    </source>
</evidence>
<feature type="transmembrane region" description="Helical" evidence="1">
    <location>
        <begin position="9"/>
        <end position="31"/>
    </location>
</feature>
<reference evidence="2 3" key="1">
    <citation type="submission" date="2012-10" db="EMBL/GenBank/DDBJ databases">
        <authorList>
            <person name="Harkins D.M."/>
            <person name="Durkin A.S."/>
            <person name="Brinkac L.M."/>
            <person name="Haft D.H."/>
            <person name="Selengut J.D."/>
            <person name="Sanka R."/>
            <person name="DePew J."/>
            <person name="Purushe J."/>
            <person name="Whelen A.C."/>
            <person name="Vinetz J.M."/>
            <person name="Sutton G.G."/>
            <person name="Nierman W.C."/>
            <person name="Fouts D.E."/>
        </authorList>
    </citation>
    <scope>NUCLEOTIDE SEQUENCE [LARGE SCALE GENOMIC DNA]</scope>
    <source>
        <strain evidence="2 3">2006001853</strain>
    </source>
</reference>
<organism evidence="2 3">
    <name type="scientific">Leptospira weilii str. 2006001853</name>
    <dbReference type="NCBI Taxonomy" id="1001589"/>
    <lineage>
        <taxon>Bacteria</taxon>
        <taxon>Pseudomonadati</taxon>
        <taxon>Spirochaetota</taxon>
        <taxon>Spirochaetia</taxon>
        <taxon>Leptospirales</taxon>
        <taxon>Leptospiraceae</taxon>
        <taxon>Leptospira</taxon>
    </lineage>
</organism>
<keyword evidence="1" id="KW-1133">Transmembrane helix</keyword>